<reference evidence="8 9" key="1">
    <citation type="submission" date="2023-07" db="EMBL/GenBank/DDBJ databases">
        <title>Sorghum-associated microbial communities from plants grown in Nebraska, USA.</title>
        <authorList>
            <person name="Schachtman D."/>
        </authorList>
    </citation>
    <scope>NUCLEOTIDE SEQUENCE [LARGE SCALE GENOMIC DNA]</scope>
    <source>
        <strain evidence="8 9">DS2154</strain>
    </source>
</reference>
<dbReference type="Proteomes" id="UP001262754">
    <property type="component" value="Unassembled WGS sequence"/>
</dbReference>
<evidence type="ECO:0000256" key="6">
    <source>
        <dbReference type="PROSITE-ProRule" id="PRU00169"/>
    </source>
</evidence>
<dbReference type="Gene3D" id="1.10.10.60">
    <property type="entry name" value="Homeodomain-like"/>
    <property type="match status" value="1"/>
</dbReference>
<dbReference type="SMART" id="SM00448">
    <property type="entry name" value="REC"/>
    <property type="match status" value="1"/>
</dbReference>
<keyword evidence="9" id="KW-1185">Reference proteome</keyword>
<dbReference type="RefSeq" id="WP_310031446.1">
    <property type="nucleotide sequence ID" value="NZ_JAVDRL010000006.1"/>
</dbReference>
<dbReference type="Pfam" id="PF02954">
    <property type="entry name" value="HTH_8"/>
    <property type="match status" value="1"/>
</dbReference>
<evidence type="ECO:0000256" key="1">
    <source>
        <dbReference type="ARBA" id="ARBA00022553"/>
    </source>
</evidence>
<evidence type="ECO:0000256" key="5">
    <source>
        <dbReference type="ARBA" id="ARBA00023163"/>
    </source>
</evidence>
<dbReference type="Pfam" id="PF00072">
    <property type="entry name" value="Response_reg"/>
    <property type="match status" value="1"/>
</dbReference>
<evidence type="ECO:0000256" key="2">
    <source>
        <dbReference type="ARBA" id="ARBA00023012"/>
    </source>
</evidence>
<feature type="domain" description="Response regulatory" evidence="7">
    <location>
        <begin position="8"/>
        <end position="127"/>
    </location>
</feature>
<dbReference type="EMBL" id="JAVDRL010000006">
    <property type="protein sequence ID" value="MDR6531493.1"/>
    <property type="molecule type" value="Genomic_DNA"/>
</dbReference>
<dbReference type="Gene3D" id="3.40.50.2300">
    <property type="match status" value="1"/>
</dbReference>
<dbReference type="InterPro" id="IPR011006">
    <property type="entry name" value="CheY-like_superfamily"/>
</dbReference>
<accession>A0ABU1MZH7</accession>
<keyword evidence="5" id="KW-0804">Transcription</keyword>
<dbReference type="InterPro" id="IPR009057">
    <property type="entry name" value="Homeodomain-like_sf"/>
</dbReference>
<keyword evidence="3" id="KW-0805">Transcription regulation</keyword>
<dbReference type="PRINTS" id="PR01590">
    <property type="entry name" value="HTHFIS"/>
</dbReference>
<dbReference type="SUPFAM" id="SSF52172">
    <property type="entry name" value="CheY-like"/>
    <property type="match status" value="1"/>
</dbReference>
<keyword evidence="1 6" id="KW-0597">Phosphoprotein</keyword>
<comment type="caution">
    <text evidence="8">The sequence shown here is derived from an EMBL/GenBank/DDBJ whole genome shotgun (WGS) entry which is preliminary data.</text>
</comment>
<dbReference type="InterPro" id="IPR001789">
    <property type="entry name" value="Sig_transdc_resp-reg_receiver"/>
</dbReference>
<organism evidence="8 9">
    <name type="scientific">Caulobacter rhizosphaerae</name>
    <dbReference type="NCBI Taxonomy" id="2010972"/>
    <lineage>
        <taxon>Bacteria</taxon>
        <taxon>Pseudomonadati</taxon>
        <taxon>Pseudomonadota</taxon>
        <taxon>Alphaproteobacteria</taxon>
        <taxon>Caulobacterales</taxon>
        <taxon>Caulobacteraceae</taxon>
        <taxon>Caulobacter</taxon>
    </lineage>
</organism>
<dbReference type="GO" id="GO:0003677">
    <property type="term" value="F:DNA binding"/>
    <property type="evidence" value="ECO:0007669"/>
    <property type="project" value="UniProtKB-KW"/>
</dbReference>
<name>A0ABU1MZH7_9CAUL</name>
<keyword evidence="4 8" id="KW-0238">DNA-binding</keyword>
<evidence type="ECO:0000313" key="9">
    <source>
        <dbReference type="Proteomes" id="UP001262754"/>
    </source>
</evidence>
<dbReference type="SUPFAM" id="SSF46689">
    <property type="entry name" value="Homeodomain-like"/>
    <property type="match status" value="1"/>
</dbReference>
<dbReference type="InterPro" id="IPR039420">
    <property type="entry name" value="WalR-like"/>
</dbReference>
<dbReference type="PANTHER" id="PTHR48111:SF1">
    <property type="entry name" value="TWO-COMPONENT RESPONSE REGULATOR ORR33"/>
    <property type="match status" value="1"/>
</dbReference>
<evidence type="ECO:0000256" key="4">
    <source>
        <dbReference type="ARBA" id="ARBA00023125"/>
    </source>
</evidence>
<evidence type="ECO:0000256" key="3">
    <source>
        <dbReference type="ARBA" id="ARBA00023015"/>
    </source>
</evidence>
<dbReference type="InterPro" id="IPR002197">
    <property type="entry name" value="HTH_Fis"/>
</dbReference>
<protein>
    <submittedName>
        <fullName evidence="8">DNA-binding NtrC family response regulator</fullName>
    </submittedName>
</protein>
<gene>
    <name evidence="8" type="ORF">J2800_002240</name>
</gene>
<evidence type="ECO:0000313" key="8">
    <source>
        <dbReference type="EMBL" id="MDR6531493.1"/>
    </source>
</evidence>
<feature type="modified residue" description="4-aspartylphosphate" evidence="6">
    <location>
        <position position="57"/>
    </location>
</feature>
<dbReference type="PROSITE" id="PS50110">
    <property type="entry name" value="RESPONSE_REGULATORY"/>
    <property type="match status" value="1"/>
</dbReference>
<keyword evidence="2" id="KW-0902">Two-component regulatory system</keyword>
<sequence>MSDGRRPCALFLDDDPDILASAELILVRGGFDFVGVETPDAAHERLDRAPVDVLLLDLNFRRGDTSGEAGLAFLQKRLAARPDLPVVVVTGHSGMAIAVQAMRLGAQDFVVKPWNNERLLASVRAAIDTPARVPANLPPQDLNLERSEKALIQAALTRRQFNVSQAAKDLGLTRAALYRRMEKHGL</sequence>
<evidence type="ECO:0000259" key="7">
    <source>
        <dbReference type="PROSITE" id="PS50110"/>
    </source>
</evidence>
<proteinExistence type="predicted"/>
<dbReference type="PANTHER" id="PTHR48111">
    <property type="entry name" value="REGULATOR OF RPOS"/>
    <property type="match status" value="1"/>
</dbReference>